<dbReference type="SMART" id="SM00382">
    <property type="entry name" value="AAA"/>
    <property type="match status" value="2"/>
</dbReference>
<feature type="transmembrane region" description="Helical" evidence="9">
    <location>
        <begin position="622"/>
        <end position="642"/>
    </location>
</feature>
<dbReference type="InterPro" id="IPR027417">
    <property type="entry name" value="P-loop_NTPase"/>
</dbReference>
<dbReference type="InterPro" id="IPR050352">
    <property type="entry name" value="ABCG_transporters"/>
</dbReference>
<reference evidence="12" key="1">
    <citation type="submission" date="2013-05" db="EMBL/GenBank/DDBJ databases">
        <authorList>
            <person name="Yim A.K.Y."/>
            <person name="Chan T.F."/>
            <person name="Ji K.M."/>
            <person name="Liu X.Y."/>
            <person name="Zhou J.W."/>
            <person name="Li R.Q."/>
            <person name="Yang K.Y."/>
            <person name="Li J."/>
            <person name="Li M."/>
            <person name="Law P.T.W."/>
            <person name="Wu Y.L."/>
            <person name="Cai Z.L."/>
            <person name="Qin H."/>
            <person name="Bao Y."/>
            <person name="Leung R.K.K."/>
            <person name="Ng P.K.S."/>
            <person name="Zou J."/>
            <person name="Zhong X.J."/>
            <person name="Ran P.X."/>
            <person name="Zhong N.S."/>
            <person name="Liu Z.G."/>
            <person name="Tsui S.K.W."/>
        </authorList>
    </citation>
    <scope>NUCLEOTIDE SEQUENCE</scope>
    <source>
        <strain evidence="12">Derf</strain>
        <tissue evidence="12">Whole organism</tissue>
    </source>
</reference>
<evidence type="ECO:0000256" key="9">
    <source>
        <dbReference type="SAM" id="Phobius"/>
    </source>
</evidence>
<dbReference type="PANTHER" id="PTHR48041">
    <property type="entry name" value="ABC TRANSPORTER G FAMILY MEMBER 28"/>
    <property type="match status" value="1"/>
</dbReference>
<evidence type="ECO:0000256" key="4">
    <source>
        <dbReference type="ARBA" id="ARBA00022692"/>
    </source>
</evidence>
<dbReference type="Pfam" id="PF00005">
    <property type="entry name" value="ABC_tran"/>
    <property type="match status" value="2"/>
</dbReference>
<comment type="caution">
    <text evidence="12">The sequence shown here is derived from an EMBL/GenBank/DDBJ whole genome shotgun (WGS) entry which is preliminary data.</text>
</comment>
<dbReference type="OrthoDB" id="66620at2759"/>
<protein>
    <submittedName>
        <fullName evidence="12">ABC protein, sub ABCG</fullName>
    </submittedName>
    <submittedName>
        <fullName evidence="11">Abc transporter-like protein 17</fullName>
    </submittedName>
</protein>
<dbReference type="GO" id="GO:0005886">
    <property type="term" value="C:plasma membrane"/>
    <property type="evidence" value="ECO:0007669"/>
    <property type="project" value="TreeGrafter"/>
</dbReference>
<evidence type="ECO:0000313" key="13">
    <source>
        <dbReference type="Proteomes" id="UP000790347"/>
    </source>
</evidence>
<dbReference type="PROSITE" id="PS00211">
    <property type="entry name" value="ABC_TRANSPORTER_1"/>
    <property type="match status" value="2"/>
</dbReference>
<feature type="transmembrane region" description="Helical" evidence="9">
    <location>
        <begin position="466"/>
        <end position="495"/>
    </location>
</feature>
<reference evidence="11" key="2">
    <citation type="submission" date="2020-06" db="EMBL/GenBank/DDBJ databases">
        <authorList>
            <person name="Ji K."/>
            <person name="Li J."/>
        </authorList>
    </citation>
    <scope>NUCLEOTIDE SEQUENCE</scope>
    <source>
        <strain evidence="11">JKM2019</strain>
        <tissue evidence="11">Whole body</tissue>
    </source>
</reference>
<dbReference type="InterPro" id="IPR003593">
    <property type="entry name" value="AAA+_ATPase"/>
</dbReference>
<feature type="transmembrane region" description="Helical" evidence="9">
    <location>
        <begin position="1098"/>
        <end position="1118"/>
    </location>
</feature>
<feature type="transmembrane region" description="Helical" evidence="9">
    <location>
        <begin position="1139"/>
        <end position="1159"/>
    </location>
</feature>
<evidence type="ECO:0000256" key="6">
    <source>
        <dbReference type="ARBA" id="ARBA00022840"/>
    </source>
</evidence>
<feature type="domain" description="ABC transporter" evidence="10">
    <location>
        <begin position="31"/>
        <end position="278"/>
    </location>
</feature>
<accession>A0A922I970</accession>
<keyword evidence="4 9" id="KW-0812">Transmembrane</keyword>
<reference evidence="12" key="4">
    <citation type="journal article" date="2022" name="Res Sq">
        <title>Comparative Genomics Reveals Insights into the Divergent Evolution of Astigmatic Mites and Household Pest Adaptations.</title>
        <authorList>
            <person name="Xiong Q."/>
            <person name="Wan A.T.-Y."/>
            <person name="Liu X.-Y."/>
            <person name="Fung C.S.-H."/>
            <person name="Xiao X."/>
            <person name="Malainual N."/>
            <person name="Hou J."/>
            <person name="Wang L."/>
            <person name="Wang M."/>
            <person name="Yang K."/>
            <person name="Cui Y."/>
            <person name="Leung E."/>
            <person name="Nong W."/>
            <person name="Shin S.-K."/>
            <person name="Au S."/>
            <person name="Jeong K.Y."/>
            <person name="Chew F.T."/>
            <person name="Hui J."/>
            <person name="Leung T.F."/>
            <person name="Tungtrongchitr A."/>
            <person name="Zhong N."/>
            <person name="Liu Z."/>
            <person name="Tsui S."/>
        </authorList>
    </citation>
    <scope>NUCLEOTIDE SEQUENCE</scope>
    <source>
        <strain evidence="12">Derf</strain>
        <tissue evidence="12">Whole organism</tissue>
    </source>
</reference>
<name>A0A922I970_DERFA</name>
<dbReference type="PANTHER" id="PTHR48041:SF78">
    <property type="entry name" value="ABC TRANSPORTER EXPRESSED IN TRACHEA, ISOFORM A"/>
    <property type="match status" value="1"/>
</dbReference>
<keyword evidence="13" id="KW-1185">Reference proteome</keyword>
<dbReference type="Proteomes" id="UP000828236">
    <property type="component" value="Unassembled WGS sequence"/>
</dbReference>
<proteinExistence type="inferred from homology"/>
<evidence type="ECO:0000256" key="7">
    <source>
        <dbReference type="ARBA" id="ARBA00022989"/>
    </source>
</evidence>
<dbReference type="GO" id="GO:0042626">
    <property type="term" value="F:ATPase-coupled transmembrane transporter activity"/>
    <property type="evidence" value="ECO:0007669"/>
    <property type="project" value="TreeGrafter"/>
</dbReference>
<evidence type="ECO:0000256" key="1">
    <source>
        <dbReference type="ARBA" id="ARBA00004141"/>
    </source>
</evidence>
<dbReference type="EMBL" id="SDOV01000007">
    <property type="protein sequence ID" value="KAH7639169.1"/>
    <property type="molecule type" value="Genomic_DNA"/>
</dbReference>
<evidence type="ECO:0000256" key="5">
    <source>
        <dbReference type="ARBA" id="ARBA00022741"/>
    </source>
</evidence>
<evidence type="ECO:0000313" key="11">
    <source>
        <dbReference type="EMBL" id="KAH7639169.1"/>
    </source>
</evidence>
<evidence type="ECO:0000256" key="3">
    <source>
        <dbReference type="ARBA" id="ARBA00022448"/>
    </source>
</evidence>
<evidence type="ECO:0000313" key="12">
    <source>
        <dbReference type="EMBL" id="KAH9522299.1"/>
    </source>
</evidence>
<evidence type="ECO:0000256" key="2">
    <source>
        <dbReference type="ARBA" id="ARBA00005814"/>
    </source>
</evidence>
<dbReference type="GO" id="GO:0005524">
    <property type="term" value="F:ATP binding"/>
    <property type="evidence" value="ECO:0007669"/>
    <property type="project" value="UniProtKB-KW"/>
</dbReference>
<organism evidence="12 13">
    <name type="scientific">Dermatophagoides farinae</name>
    <name type="common">American house dust mite</name>
    <dbReference type="NCBI Taxonomy" id="6954"/>
    <lineage>
        <taxon>Eukaryota</taxon>
        <taxon>Metazoa</taxon>
        <taxon>Ecdysozoa</taxon>
        <taxon>Arthropoda</taxon>
        <taxon>Chelicerata</taxon>
        <taxon>Arachnida</taxon>
        <taxon>Acari</taxon>
        <taxon>Acariformes</taxon>
        <taxon>Sarcoptiformes</taxon>
        <taxon>Astigmata</taxon>
        <taxon>Psoroptidia</taxon>
        <taxon>Analgoidea</taxon>
        <taxon>Pyroglyphidae</taxon>
        <taxon>Dermatophagoidinae</taxon>
        <taxon>Dermatophagoides</taxon>
    </lineage>
</organism>
<evidence type="ECO:0000259" key="10">
    <source>
        <dbReference type="PROSITE" id="PS50893"/>
    </source>
</evidence>
<comment type="subcellular location">
    <subcellularLocation>
        <location evidence="1">Membrane</location>
        <topology evidence="1">Multi-pass membrane protein</topology>
    </subcellularLocation>
</comment>
<evidence type="ECO:0000256" key="8">
    <source>
        <dbReference type="ARBA" id="ARBA00023136"/>
    </source>
</evidence>
<dbReference type="InterPro" id="IPR003439">
    <property type="entry name" value="ABC_transporter-like_ATP-bd"/>
</dbReference>
<keyword evidence="7 9" id="KW-1133">Transmembrane helix</keyword>
<reference evidence="11" key="3">
    <citation type="journal article" date="2021" name="World Allergy Organ. J.">
        <title>Chromosome-level assembly of Dermatophagoides farinae genome and transcriptome reveals two novel allergens Der f 37 and Der f 39.</title>
        <authorList>
            <person name="Chen J."/>
            <person name="Cai Z."/>
            <person name="Fan D."/>
            <person name="Hu J."/>
            <person name="Hou Y."/>
            <person name="He Y."/>
            <person name="Zhang Z."/>
            <person name="Zhao Z."/>
            <person name="Gao P."/>
            <person name="Hu W."/>
            <person name="Sun J."/>
            <person name="Li J."/>
            <person name="Ji K."/>
        </authorList>
    </citation>
    <scope>NUCLEOTIDE SEQUENCE</scope>
    <source>
        <strain evidence="11">JKM2019</strain>
    </source>
</reference>
<feature type="transmembrane region" description="Helical" evidence="9">
    <location>
        <begin position="507"/>
        <end position="524"/>
    </location>
</feature>
<dbReference type="Proteomes" id="UP000790347">
    <property type="component" value="Unassembled WGS sequence"/>
</dbReference>
<dbReference type="Gene3D" id="3.40.50.300">
    <property type="entry name" value="P-loop containing nucleotide triphosphate hydrolases"/>
    <property type="match status" value="2"/>
</dbReference>
<keyword evidence="8 9" id="KW-0472">Membrane</keyword>
<feature type="transmembrane region" description="Helical" evidence="9">
    <location>
        <begin position="356"/>
        <end position="381"/>
    </location>
</feature>
<dbReference type="PROSITE" id="PS50893">
    <property type="entry name" value="ABC_TRANSPORTER_2"/>
    <property type="match status" value="2"/>
</dbReference>
<comment type="similarity">
    <text evidence="2">Belongs to the ABC transporter superfamily. ABCG family. Eye pigment precursor importer (TC 3.A.1.204) subfamily.</text>
</comment>
<keyword evidence="6" id="KW-0067">ATP-binding</keyword>
<dbReference type="SUPFAM" id="SSF52540">
    <property type="entry name" value="P-loop containing nucleoside triphosphate hydrolases"/>
    <property type="match status" value="2"/>
</dbReference>
<keyword evidence="3" id="KW-0813">Transport</keyword>
<feature type="transmembrane region" description="Helical" evidence="9">
    <location>
        <begin position="1274"/>
        <end position="1299"/>
    </location>
</feature>
<feature type="transmembrane region" description="Helical" evidence="9">
    <location>
        <begin position="1171"/>
        <end position="1193"/>
    </location>
</feature>
<gene>
    <name evidence="12" type="primary">wht-4_6</name>
    <name evidence="12" type="ORF">DERF_005886</name>
    <name evidence="11" type="ORF">HUG17_3202</name>
</gene>
<dbReference type="GO" id="GO:0016887">
    <property type="term" value="F:ATP hydrolysis activity"/>
    <property type="evidence" value="ECO:0007669"/>
    <property type="project" value="InterPro"/>
</dbReference>
<keyword evidence="5" id="KW-0547">Nucleotide-binding</keyword>
<feature type="transmembrane region" description="Helical" evidence="9">
    <location>
        <begin position="1036"/>
        <end position="1055"/>
    </location>
</feature>
<dbReference type="EMBL" id="ASGP02000002">
    <property type="protein sequence ID" value="KAH9522299.1"/>
    <property type="molecule type" value="Genomic_DNA"/>
</dbReference>
<sequence length="1344" mass="156226">MIKSIEIGPNDKNVSDEKETENMVSIAWRNLHYEAYPFGLKNIFTGKVILKRLNGHLLFNTLNGFLGPSGAGKSTLLNCLNGTLRSGLSINTELYLNRQYVNERPIIRFVEQHVHETIIGIMTVGEILRYAFRLKNSSSSRQQTLINEHIGKILVNLLLDKSILNRRFDHCSGGEQKRIAIAQELMSIRMPSFLFVDEPTTGLDSHAALLMMRCLRNLVDNHQNQYRLTILATIHAPNSDMMNLFDKIYILARDGVCIYSGAPKLLRSNLRKQLDKNNDDEIDDNNNHRSPIEEYMRIACKGIDDDNVRKLATKCLKNENELLQPWIDRMQFLDNGLSIQYKSFNFKDFIYQLIRMFYLIFIKQIKARICTILIFITLFYIHSTMFDPKMVEPNVCTSIFDHDQIWLNRTCPQRVNDDFLIDSYMHYQSFAIAFFGYILISLSSIAFGELIKVINNEHRNGWYSIGVFYCSITLIRLLELAILTLLTITMVYCLVDHNYVDNGHFNWNRFGHFTLFFCLFAFYIQSLGHGISCVINNGPIEASIIGSISIYFIINSYDGYMFMADYLYLPFTRMLAQLFASKFITHGLLYSFYDLDRCDPSTEISTVLLDYNVQPEQIFTDVIQLLVISIVIRLMTMIGFIIRFQQWTIFNHSFKRSYNLNHIEPIDFDAESRHNYSKSHTIIDVNNNNNQQRIKTKKEIEFEKFCQDKFIIGWRSLSLFTTDSLYGIRSIKTFHPDSSELILRNLNGQFRFGTLNALMGTSGAGKTSLLRILNGQNKTRLSLESQFYLSKYTPIRTCFITQEISGHLLPGLTAKQSLIYSSRLKNINDTNVDHEKMAMTMLNELDIVYIANTLVTKCSGGERKRIALALELTSKRMPNFICIDEPTSGLDSNSAEILVSCLRRMSHRHNITLVVAIHQPNTDILMMFDHVYLLARGGVCIYSGTPDRIHQHVRLVGASSVDFPIEEMMRYSCLNHRDQQVKRLVQATNEAILNDEKTLFDNTQLVPEGLSVNRTRFSLNSIGILLQRQYHFYRNYLWTVLLFFYAVSLVVSLNYRLLLNPKIAERDGCISFDEDFIETCNRSKEEKVELILNYRYSYYIYSVMIFYPISISALLYYFELKYMINEHRNGWYSTGIVYLVRWSSHVIIILPIVFLHYYITDIYDPIRPGMFYSLMFVCILAAIASQGLGYICGILFGFNLTYLCISLPSLFLISIMVILSPYSKSLTIYQPFIRFNPIRYLTEASVMLQYGFGRCGPREIQVILYKLGIKHDEYYYECILRIIINIIIYHSIAFALLYYQRKDFNLRRRTEKIQQSIHNRKQSLNIMIPGLTCDHQYTIKQFRN</sequence>
<feature type="domain" description="ABC transporter" evidence="10">
    <location>
        <begin position="728"/>
        <end position="961"/>
    </location>
</feature>
<dbReference type="InterPro" id="IPR017871">
    <property type="entry name" value="ABC_transporter-like_CS"/>
</dbReference>
<feature type="transmembrane region" description="Helical" evidence="9">
    <location>
        <begin position="1200"/>
        <end position="1222"/>
    </location>
</feature>
<feature type="transmembrane region" description="Helical" evidence="9">
    <location>
        <begin position="544"/>
        <end position="563"/>
    </location>
</feature>
<feature type="transmembrane region" description="Helical" evidence="9">
    <location>
        <begin position="430"/>
        <end position="454"/>
    </location>
</feature>